<evidence type="ECO:0000313" key="3">
    <source>
        <dbReference type="Proteomes" id="UP000027195"/>
    </source>
</evidence>
<accession>A0A067LQN1</accession>
<organism evidence="2 3">
    <name type="scientific">Botryobasidium botryosum (strain FD-172 SS1)</name>
    <dbReference type="NCBI Taxonomy" id="930990"/>
    <lineage>
        <taxon>Eukaryota</taxon>
        <taxon>Fungi</taxon>
        <taxon>Dikarya</taxon>
        <taxon>Basidiomycota</taxon>
        <taxon>Agaricomycotina</taxon>
        <taxon>Agaricomycetes</taxon>
        <taxon>Cantharellales</taxon>
        <taxon>Botryobasidiaceae</taxon>
        <taxon>Botryobasidium</taxon>
    </lineage>
</organism>
<evidence type="ECO:0000256" key="1">
    <source>
        <dbReference type="SAM" id="MobiDB-lite"/>
    </source>
</evidence>
<feature type="compositionally biased region" description="Basic and acidic residues" evidence="1">
    <location>
        <begin position="283"/>
        <end position="294"/>
    </location>
</feature>
<reference evidence="3" key="1">
    <citation type="journal article" date="2014" name="Proc. Natl. Acad. Sci. U.S.A.">
        <title>Extensive sampling of basidiomycete genomes demonstrates inadequacy of the white-rot/brown-rot paradigm for wood decay fungi.</title>
        <authorList>
            <person name="Riley R."/>
            <person name="Salamov A.A."/>
            <person name="Brown D.W."/>
            <person name="Nagy L.G."/>
            <person name="Floudas D."/>
            <person name="Held B.W."/>
            <person name="Levasseur A."/>
            <person name="Lombard V."/>
            <person name="Morin E."/>
            <person name="Otillar R."/>
            <person name="Lindquist E.A."/>
            <person name="Sun H."/>
            <person name="LaButti K.M."/>
            <person name="Schmutz J."/>
            <person name="Jabbour D."/>
            <person name="Luo H."/>
            <person name="Baker S.E."/>
            <person name="Pisabarro A.G."/>
            <person name="Walton J.D."/>
            <person name="Blanchette R.A."/>
            <person name="Henrissat B."/>
            <person name="Martin F."/>
            <person name="Cullen D."/>
            <person name="Hibbett D.S."/>
            <person name="Grigoriev I.V."/>
        </authorList>
    </citation>
    <scope>NUCLEOTIDE SEQUENCE [LARGE SCALE GENOMIC DNA]</scope>
    <source>
        <strain evidence="3">FD-172 SS1</strain>
    </source>
</reference>
<dbReference type="HOGENOM" id="CLU_066249_0_0_1"/>
<proteinExistence type="predicted"/>
<feature type="compositionally biased region" description="Pro residues" evidence="1">
    <location>
        <begin position="232"/>
        <end position="241"/>
    </location>
</feature>
<protein>
    <submittedName>
        <fullName evidence="2">Uncharacterized protein</fullName>
    </submittedName>
</protein>
<feature type="compositionally biased region" description="Polar residues" evidence="1">
    <location>
        <begin position="299"/>
        <end position="320"/>
    </location>
</feature>
<evidence type="ECO:0000313" key="2">
    <source>
        <dbReference type="EMBL" id="KDQ05528.1"/>
    </source>
</evidence>
<feature type="compositionally biased region" description="Polar residues" evidence="1">
    <location>
        <begin position="217"/>
        <end position="226"/>
    </location>
</feature>
<dbReference type="EMBL" id="KL198277">
    <property type="protein sequence ID" value="KDQ05528.1"/>
    <property type="molecule type" value="Genomic_DNA"/>
</dbReference>
<keyword evidence="3" id="KW-1185">Reference proteome</keyword>
<gene>
    <name evidence="2" type="ORF">BOTBODRAFT_363151</name>
</gene>
<feature type="region of interest" description="Disordered" evidence="1">
    <location>
        <begin position="130"/>
        <end position="328"/>
    </location>
</feature>
<feature type="compositionally biased region" description="Basic residues" evidence="1">
    <location>
        <begin position="162"/>
        <end position="181"/>
    </location>
</feature>
<dbReference type="Proteomes" id="UP000027195">
    <property type="component" value="Unassembled WGS sequence"/>
</dbReference>
<dbReference type="AlphaFoldDB" id="A0A067LQN1"/>
<sequence length="358" mass="39510">MIKRPKLSGFQEEVLRNNGLVVERENLGIRRNWDVDQLTNFFMEEFPQAFQWMDLEMESVPGSPPPPKWRFLKKENRHLIEVAMPRTGDDVIAHSGTRGRARHESVVYICPYFSMPKEVYIFGASESGATQVGRPSAAVESPTTTKDKKSITTEDEESVAKGKAKNKSTRQKGRKQTKKALGKAPSKPLFREDPVVTSSDEEPVAEGKPGGEENDGNLRNSTTTPGATLAPSPKPMTPPLPAFEESLSPAGINQAASHLPHTTTPPVATYIPPPPSPILISSSDKDDGLLEPKDLVNSLWPNTTSSSKSAYGQTTYSNTHNSRRSYKSSRVDYKSVFDVGDLDDDEALNPYKRQRLGD</sequence>
<dbReference type="InParanoid" id="A0A067LQN1"/>
<name>A0A067LQN1_BOTB1</name>